<proteinExistence type="predicted"/>
<dbReference type="OrthoDB" id="74412at2759"/>
<dbReference type="EMBL" id="OU896715">
    <property type="protein sequence ID" value="CAG9825671.1"/>
    <property type="molecule type" value="Genomic_DNA"/>
</dbReference>
<reference evidence="2" key="1">
    <citation type="submission" date="2022-01" db="EMBL/GenBank/DDBJ databases">
        <authorList>
            <person name="King R."/>
        </authorList>
    </citation>
    <scope>NUCLEOTIDE SEQUENCE</scope>
</reference>
<feature type="compositionally biased region" description="Low complexity" evidence="1">
    <location>
        <begin position="310"/>
        <end position="330"/>
    </location>
</feature>
<feature type="compositionally biased region" description="Basic and acidic residues" evidence="1">
    <location>
        <begin position="217"/>
        <end position="231"/>
    </location>
</feature>
<evidence type="ECO:0000256" key="1">
    <source>
        <dbReference type="SAM" id="MobiDB-lite"/>
    </source>
</evidence>
<protein>
    <submittedName>
        <fullName evidence="2">Uncharacterized protein</fullName>
    </submittedName>
</protein>
<sequence length="330" mass="36842">MIHSIFVIVDQKSINYVHASNPSLCRSSNFGAPSGFVGRKGVGQNQHRARPDQQRAGHDNQRAGHDHQRACQPENLAGFVTLEELMIRQTEERKLHPHHIVEEVERNMLLARPDVVYGECEKSDGGSSCFGKRLGSLKKHHHKQEDFDGRTATYPKASKAGDQKSNRSLPRTHKMQEAYYAVNDVQFATNRTLDDKMYQDTPKKAAKIKKQHSFSSGDKKSKFTSKVHDSGSSKVKLKSATQYTPMLLPTNQDPKSRPKFAFELNLDEKTQKGGKLKQMFGGGGRSEGGKKEKTFLGSPKLHRAIFQKHGSGSDLSWPSSGSSFSQASFF</sequence>
<dbReference type="AlphaFoldDB" id="A0A9N9SKZ7"/>
<feature type="region of interest" description="Disordered" evidence="1">
    <location>
        <begin position="200"/>
        <end position="236"/>
    </location>
</feature>
<gene>
    <name evidence="2" type="ORF">PHAECO_LOCUS13075</name>
</gene>
<feature type="region of interest" description="Disordered" evidence="1">
    <location>
        <begin position="266"/>
        <end position="294"/>
    </location>
</feature>
<organism evidence="2 3">
    <name type="scientific">Phaedon cochleariae</name>
    <name type="common">Mustard beetle</name>
    <dbReference type="NCBI Taxonomy" id="80249"/>
    <lineage>
        <taxon>Eukaryota</taxon>
        <taxon>Metazoa</taxon>
        <taxon>Ecdysozoa</taxon>
        <taxon>Arthropoda</taxon>
        <taxon>Hexapoda</taxon>
        <taxon>Insecta</taxon>
        <taxon>Pterygota</taxon>
        <taxon>Neoptera</taxon>
        <taxon>Endopterygota</taxon>
        <taxon>Coleoptera</taxon>
        <taxon>Polyphaga</taxon>
        <taxon>Cucujiformia</taxon>
        <taxon>Chrysomeloidea</taxon>
        <taxon>Chrysomelidae</taxon>
        <taxon>Chrysomelinae</taxon>
        <taxon>Chrysomelini</taxon>
        <taxon>Phaedon</taxon>
    </lineage>
</organism>
<keyword evidence="3" id="KW-1185">Reference proteome</keyword>
<evidence type="ECO:0000313" key="2">
    <source>
        <dbReference type="EMBL" id="CAG9825671.1"/>
    </source>
</evidence>
<name>A0A9N9SKZ7_PHACE</name>
<dbReference type="Proteomes" id="UP001153737">
    <property type="component" value="Chromosome 9"/>
</dbReference>
<feature type="region of interest" description="Disordered" evidence="1">
    <location>
        <begin position="309"/>
        <end position="330"/>
    </location>
</feature>
<feature type="region of interest" description="Disordered" evidence="1">
    <location>
        <begin position="35"/>
        <end position="68"/>
    </location>
</feature>
<accession>A0A9N9SKZ7</accession>
<evidence type="ECO:0000313" key="3">
    <source>
        <dbReference type="Proteomes" id="UP001153737"/>
    </source>
</evidence>
<feature type="compositionally biased region" description="Basic and acidic residues" evidence="1">
    <location>
        <begin position="49"/>
        <end position="68"/>
    </location>
</feature>
<reference evidence="2" key="2">
    <citation type="submission" date="2022-10" db="EMBL/GenBank/DDBJ databases">
        <authorList>
            <consortium name="ENA_rothamsted_submissions"/>
            <consortium name="culmorum"/>
            <person name="King R."/>
        </authorList>
    </citation>
    <scope>NUCLEOTIDE SEQUENCE</scope>
</reference>
<feature type="region of interest" description="Disordered" evidence="1">
    <location>
        <begin position="139"/>
        <end position="170"/>
    </location>
</feature>